<dbReference type="SUPFAM" id="SSF54001">
    <property type="entry name" value="Cysteine proteinases"/>
    <property type="match status" value="1"/>
</dbReference>
<evidence type="ECO:0000313" key="3">
    <source>
        <dbReference type="EMBL" id="MBY0098433.1"/>
    </source>
</evidence>
<dbReference type="RefSeq" id="WP_221874656.1">
    <property type="nucleotide sequence ID" value="NZ_JACWFH010000024.1"/>
</dbReference>
<organism evidence="3 4">
    <name type="scientific">Mesobacillus maritimus</name>
    <dbReference type="NCBI Taxonomy" id="1643336"/>
    <lineage>
        <taxon>Bacteria</taxon>
        <taxon>Bacillati</taxon>
        <taxon>Bacillota</taxon>
        <taxon>Bacilli</taxon>
        <taxon>Bacillales</taxon>
        <taxon>Bacillaceae</taxon>
        <taxon>Mesobacillus</taxon>
    </lineage>
</organism>
<protein>
    <submittedName>
        <fullName evidence="3">Arylamine N-acetyltransferase</fullName>
    </submittedName>
</protein>
<evidence type="ECO:0000256" key="1">
    <source>
        <dbReference type="ARBA" id="ARBA00006547"/>
    </source>
</evidence>
<dbReference type="PANTHER" id="PTHR11786">
    <property type="entry name" value="N-HYDROXYARYLAMINE O-ACETYLTRANSFERASE"/>
    <property type="match status" value="1"/>
</dbReference>
<proteinExistence type="inferred from homology"/>
<reference evidence="3 4" key="1">
    <citation type="submission" date="2020-07" db="EMBL/GenBank/DDBJ databases">
        <title>Fungal Genomes of the International Space Station.</title>
        <authorList>
            <person name="Seuylemezian A."/>
            <person name="Singh N.K."/>
            <person name="Wood J."/>
            <person name="Venkateswaran K."/>
        </authorList>
    </citation>
    <scope>NUCLEOTIDE SEQUENCE [LARGE SCALE GENOMIC DNA]</scope>
    <source>
        <strain evidence="3 4">PL-B2</strain>
    </source>
</reference>
<sequence>MNDLNLQFRSRIGFPPNIEISFENLDFVLEKTAKAIPFENLCILGNRISTISKETLMNKIIHQKEGGLCYELNTIFHLFLLENGFKTSLIRGMTYDHNGHQWNPIGKTHVTIIMNDHEQPYIVDTGFGGNLPLKPVPLSGGIVVSNNGEFRIECVDRESGDYIFYMKLRHKHKDWKIGYTFNVKDDIQNVSDLNAIQTIIVEHPKSPFNKNPLLTMLTDDGNMILTENSFTEWVNGKVEKKEIDQNQFNELAKEHFGIQEYKEQDE</sequence>
<evidence type="ECO:0000313" key="4">
    <source>
        <dbReference type="Proteomes" id="UP000769780"/>
    </source>
</evidence>
<dbReference type="Gene3D" id="3.30.2140.20">
    <property type="match status" value="1"/>
</dbReference>
<dbReference type="InterPro" id="IPR001447">
    <property type="entry name" value="Arylamine_N-AcTrfase"/>
</dbReference>
<comment type="similarity">
    <text evidence="1 2">Belongs to the arylamine N-acetyltransferase family.</text>
</comment>
<dbReference type="InterPro" id="IPR038765">
    <property type="entry name" value="Papain-like_cys_pep_sf"/>
</dbReference>
<gene>
    <name evidence="3" type="ORF">H0185_16735</name>
</gene>
<dbReference type="Proteomes" id="UP000769780">
    <property type="component" value="Unassembled WGS sequence"/>
</dbReference>
<dbReference type="EMBL" id="JACWFH010000024">
    <property type="protein sequence ID" value="MBY0098433.1"/>
    <property type="molecule type" value="Genomic_DNA"/>
</dbReference>
<dbReference type="PANTHER" id="PTHR11786:SF0">
    <property type="entry name" value="ARYLAMINE N-ACETYLTRANSFERASE 4-RELATED"/>
    <property type="match status" value="1"/>
</dbReference>
<evidence type="ECO:0000256" key="2">
    <source>
        <dbReference type="RuleBase" id="RU003452"/>
    </source>
</evidence>
<comment type="caution">
    <text evidence="3">The sequence shown here is derived from an EMBL/GenBank/DDBJ whole genome shotgun (WGS) entry which is preliminary data.</text>
</comment>
<name>A0ABS7K845_9BACI</name>
<dbReference type="Pfam" id="PF00797">
    <property type="entry name" value="Acetyltransf_2"/>
    <property type="match status" value="1"/>
</dbReference>
<accession>A0ABS7K845</accession>
<keyword evidence="4" id="KW-1185">Reference proteome</keyword>
<dbReference type="PRINTS" id="PR01543">
    <property type="entry name" value="ANATRNSFRASE"/>
</dbReference>
<dbReference type="InterPro" id="IPR053710">
    <property type="entry name" value="Arylamine_NAT_domain_sf"/>
</dbReference>